<evidence type="ECO:0000256" key="1">
    <source>
        <dbReference type="ARBA" id="ARBA00005417"/>
    </source>
</evidence>
<comment type="similarity">
    <text evidence="1">Belongs to the ABC transporter superfamily.</text>
</comment>
<dbReference type="InterPro" id="IPR003439">
    <property type="entry name" value="ABC_transporter-like_ATP-bd"/>
</dbReference>
<sequence length="262" mass="28518">MELELRGLGHDFGSLTVLDNVSFAVRKSEIVSVIGPSGCGKSTLLAIAGGLIAPSRGSAVSLGVPPAASLNPFTFVFQDAGLLPWRTVAGNVALALEGRPLSRKAQAEIIEEVLDRTGLCGFAKAYPKQLSGGMKQRVGIARALAARPAFLLMDEPLSAVDAQTRELLMEEFLALWLRDRVSILYVTHNLDEAVRLSDRIVVLSRRPGRVREIVDVAIPQSERRRPDVASELSAMQNDIWNLLRSEARNADRELLSLERADV</sequence>
<keyword evidence="2" id="KW-0813">Transport</keyword>
<dbReference type="SUPFAM" id="SSF52540">
    <property type="entry name" value="P-loop containing nucleoside triphosphate hydrolases"/>
    <property type="match status" value="1"/>
</dbReference>
<evidence type="ECO:0000256" key="2">
    <source>
        <dbReference type="ARBA" id="ARBA00022448"/>
    </source>
</evidence>
<feature type="domain" description="ABC transporter" evidence="5">
    <location>
        <begin position="3"/>
        <end position="230"/>
    </location>
</feature>
<evidence type="ECO:0000256" key="4">
    <source>
        <dbReference type="ARBA" id="ARBA00022840"/>
    </source>
</evidence>
<evidence type="ECO:0000313" key="7">
    <source>
        <dbReference type="Proteomes" id="UP000245137"/>
    </source>
</evidence>
<keyword evidence="3" id="KW-0547">Nucleotide-binding</keyword>
<name>A0A2U1SUH1_METSR</name>
<dbReference type="GO" id="GO:0005524">
    <property type="term" value="F:ATP binding"/>
    <property type="evidence" value="ECO:0007669"/>
    <property type="project" value="UniProtKB-KW"/>
</dbReference>
<dbReference type="RefSeq" id="WP_108915937.1">
    <property type="nucleotide sequence ID" value="NZ_BGJY01000006.1"/>
</dbReference>
<evidence type="ECO:0000259" key="5">
    <source>
        <dbReference type="PROSITE" id="PS50893"/>
    </source>
</evidence>
<dbReference type="AlphaFoldDB" id="A0A2U1SUH1"/>
<keyword evidence="4 6" id="KW-0067">ATP-binding</keyword>
<dbReference type="Pfam" id="PF00005">
    <property type="entry name" value="ABC_tran"/>
    <property type="match status" value="1"/>
</dbReference>
<keyword evidence="7" id="KW-1185">Reference proteome</keyword>
<dbReference type="InterPro" id="IPR050166">
    <property type="entry name" value="ABC_transporter_ATP-bind"/>
</dbReference>
<organism evidence="6 7">
    <name type="scientific">Methylosinus sporium</name>
    <dbReference type="NCBI Taxonomy" id="428"/>
    <lineage>
        <taxon>Bacteria</taxon>
        <taxon>Pseudomonadati</taxon>
        <taxon>Pseudomonadota</taxon>
        <taxon>Alphaproteobacteria</taxon>
        <taxon>Hyphomicrobiales</taxon>
        <taxon>Methylocystaceae</taxon>
        <taxon>Methylosinus</taxon>
    </lineage>
</organism>
<dbReference type="PANTHER" id="PTHR42788:SF20">
    <property type="entry name" value="ABC TRANSPORTER ATP-BINDING PROTEIN"/>
    <property type="match status" value="1"/>
</dbReference>
<dbReference type="InterPro" id="IPR017871">
    <property type="entry name" value="ABC_transporter-like_CS"/>
</dbReference>
<dbReference type="GO" id="GO:0016887">
    <property type="term" value="F:ATP hydrolysis activity"/>
    <property type="evidence" value="ECO:0007669"/>
    <property type="project" value="InterPro"/>
</dbReference>
<dbReference type="Proteomes" id="UP000245137">
    <property type="component" value="Unassembled WGS sequence"/>
</dbReference>
<evidence type="ECO:0000256" key="3">
    <source>
        <dbReference type="ARBA" id="ARBA00022741"/>
    </source>
</evidence>
<dbReference type="CDD" id="cd03293">
    <property type="entry name" value="ABC_NrtD_SsuB_transporters"/>
    <property type="match status" value="1"/>
</dbReference>
<evidence type="ECO:0000313" key="6">
    <source>
        <dbReference type="EMBL" id="PWB95265.1"/>
    </source>
</evidence>
<dbReference type="PANTHER" id="PTHR42788">
    <property type="entry name" value="TAURINE IMPORT ATP-BINDING PROTEIN-RELATED"/>
    <property type="match status" value="1"/>
</dbReference>
<dbReference type="EMBL" id="PUIV01000003">
    <property type="protein sequence ID" value="PWB95265.1"/>
    <property type="molecule type" value="Genomic_DNA"/>
</dbReference>
<dbReference type="PROSITE" id="PS00211">
    <property type="entry name" value="ABC_TRANSPORTER_1"/>
    <property type="match status" value="1"/>
</dbReference>
<accession>A0A2U1SUH1</accession>
<proteinExistence type="inferred from homology"/>
<reference evidence="6 7" key="1">
    <citation type="journal article" date="2018" name="Appl. Microbiol. Biotechnol.">
        <title>Co-cultivation of the strictly anaerobic methanogen Methanosarcina barkeri with aerobic methanotrophs in an oxygen-limited membrane bioreactor.</title>
        <authorList>
            <person name="In 't Zandt M.H."/>
            <person name="van den Bosch T.J.M."/>
            <person name="Rijkers R."/>
            <person name="van Kessel M.A.H.J."/>
            <person name="Jetten M.S.M."/>
            <person name="Welte C.U."/>
        </authorList>
    </citation>
    <scope>NUCLEOTIDE SEQUENCE [LARGE SCALE GENOMIC DNA]</scope>
    <source>
        <strain evidence="6 7">DSM 17706</strain>
    </source>
</reference>
<dbReference type="InterPro" id="IPR027417">
    <property type="entry name" value="P-loop_NTPase"/>
</dbReference>
<comment type="caution">
    <text evidence="6">The sequence shown here is derived from an EMBL/GenBank/DDBJ whole genome shotgun (WGS) entry which is preliminary data.</text>
</comment>
<dbReference type="OrthoDB" id="9807242at2"/>
<dbReference type="Gene3D" id="3.40.50.300">
    <property type="entry name" value="P-loop containing nucleotide triphosphate hydrolases"/>
    <property type="match status" value="1"/>
</dbReference>
<gene>
    <name evidence="6" type="ORF">C5689_03760</name>
</gene>
<dbReference type="InterPro" id="IPR003593">
    <property type="entry name" value="AAA+_ATPase"/>
</dbReference>
<protein>
    <submittedName>
        <fullName evidence="6">Nitrate ABC transporter ATP-binding protein</fullName>
    </submittedName>
</protein>
<dbReference type="SMART" id="SM00382">
    <property type="entry name" value="AAA"/>
    <property type="match status" value="1"/>
</dbReference>
<dbReference type="PROSITE" id="PS50893">
    <property type="entry name" value="ABC_TRANSPORTER_2"/>
    <property type="match status" value="1"/>
</dbReference>